<reference evidence="6 7" key="1">
    <citation type="submission" date="2018-09" db="EMBL/GenBank/DDBJ databases">
        <title>Mesorhizobium carmichaelinearum sp. nov. isolated from Carmichaelinea spp. root nodules in New Zealand.</title>
        <authorList>
            <person name="De Meyer S.E."/>
        </authorList>
    </citation>
    <scope>NUCLEOTIDE SEQUENCE [LARGE SCALE GENOMIC DNA]</scope>
    <source>
        <strain evidence="6 7">ICMP19557</strain>
    </source>
</reference>
<dbReference type="EMBL" id="QZWZ01000002">
    <property type="protein sequence ID" value="RJT41647.1"/>
    <property type="molecule type" value="Genomic_DNA"/>
</dbReference>
<keyword evidence="4" id="KW-0804">Transcription</keyword>
<dbReference type="Pfam" id="PF00126">
    <property type="entry name" value="HTH_1"/>
    <property type="match status" value="1"/>
</dbReference>
<feature type="domain" description="HTH lysR-type" evidence="5">
    <location>
        <begin position="6"/>
        <end position="63"/>
    </location>
</feature>
<dbReference type="InterPro" id="IPR000847">
    <property type="entry name" value="LysR_HTH_N"/>
</dbReference>
<name>A0A3A5L231_9HYPH</name>
<dbReference type="SUPFAM" id="SSF46785">
    <property type="entry name" value="Winged helix' DNA-binding domain"/>
    <property type="match status" value="1"/>
</dbReference>
<evidence type="ECO:0000313" key="7">
    <source>
        <dbReference type="Proteomes" id="UP000272706"/>
    </source>
</evidence>
<keyword evidence="3" id="KW-0238">DNA-binding</keyword>
<dbReference type="InterPro" id="IPR036388">
    <property type="entry name" value="WH-like_DNA-bd_sf"/>
</dbReference>
<evidence type="ECO:0000313" key="6">
    <source>
        <dbReference type="EMBL" id="RJT41647.1"/>
    </source>
</evidence>
<dbReference type="Gene3D" id="1.10.10.10">
    <property type="entry name" value="Winged helix-like DNA-binding domain superfamily/Winged helix DNA-binding domain"/>
    <property type="match status" value="1"/>
</dbReference>
<dbReference type="GO" id="GO:0003677">
    <property type="term" value="F:DNA binding"/>
    <property type="evidence" value="ECO:0007669"/>
    <property type="project" value="UniProtKB-KW"/>
</dbReference>
<proteinExistence type="inferred from homology"/>
<sequence length="305" mass="32936">MGESRIRFRHLQAFLEVARQGSVARAADFLHVSAPAVTKTLRELEEALGIAVVERDGRGIRVTRLGEIFLGHAGTAVTALKRGVDSVRQDGAINRHPIRIGALPTVSARVMPLAMSLFLSENTGAAIKIVTGENAVLLEQLRVGALDLVVGRLAAPENMTGFFFEHLYSEQVLFVVRAGHPLLEPGQDVFARLDEFPVLMPTRESVIRPFVDRLFITNGMTAPATEIETVSDSFGRSFMRQSNAVWIISAGVVANEIASGAFVALPVNTEETKGPVGLTMRTDTAPSPALTILLQTIREAASHHA</sequence>
<keyword evidence="7" id="KW-1185">Reference proteome</keyword>
<dbReference type="GO" id="GO:0003700">
    <property type="term" value="F:DNA-binding transcription factor activity"/>
    <property type="evidence" value="ECO:0007669"/>
    <property type="project" value="InterPro"/>
</dbReference>
<dbReference type="InterPro" id="IPR012787">
    <property type="entry name" value="TF_PcaQ"/>
</dbReference>
<dbReference type="InterPro" id="IPR050950">
    <property type="entry name" value="HTH-type_LysR_regulators"/>
</dbReference>
<dbReference type="PROSITE" id="PS50931">
    <property type="entry name" value="HTH_LYSR"/>
    <property type="match status" value="1"/>
</dbReference>
<comment type="caution">
    <text evidence="6">The sequence shown here is derived from an EMBL/GenBank/DDBJ whole genome shotgun (WGS) entry which is preliminary data.</text>
</comment>
<evidence type="ECO:0000256" key="4">
    <source>
        <dbReference type="ARBA" id="ARBA00023163"/>
    </source>
</evidence>
<dbReference type="Proteomes" id="UP000272706">
    <property type="component" value="Unassembled WGS sequence"/>
</dbReference>
<comment type="similarity">
    <text evidence="1">Belongs to the LysR transcriptional regulatory family.</text>
</comment>
<dbReference type="GO" id="GO:0045893">
    <property type="term" value="P:positive regulation of DNA-templated transcription"/>
    <property type="evidence" value="ECO:0007669"/>
    <property type="project" value="InterPro"/>
</dbReference>
<accession>A0A3A5L231</accession>
<dbReference type="Pfam" id="PF03466">
    <property type="entry name" value="LysR_substrate"/>
    <property type="match status" value="1"/>
</dbReference>
<organism evidence="6 7">
    <name type="scientific">Mesorhizobium waimense</name>
    <dbReference type="NCBI Taxonomy" id="1300307"/>
    <lineage>
        <taxon>Bacteria</taxon>
        <taxon>Pseudomonadati</taxon>
        <taxon>Pseudomonadota</taxon>
        <taxon>Alphaproteobacteria</taxon>
        <taxon>Hyphomicrobiales</taxon>
        <taxon>Phyllobacteriaceae</taxon>
        <taxon>Mesorhizobium</taxon>
    </lineage>
</organism>
<dbReference type="NCBIfam" id="TIGR02424">
    <property type="entry name" value="TF_pcaQ"/>
    <property type="match status" value="1"/>
</dbReference>
<protein>
    <submittedName>
        <fullName evidence="6">Pca operon transcription factor PcaQ</fullName>
    </submittedName>
</protein>
<gene>
    <name evidence="6" type="primary">pcaQ</name>
    <name evidence="6" type="ORF">D3227_02760</name>
</gene>
<dbReference type="Gene3D" id="3.40.190.10">
    <property type="entry name" value="Periplasmic binding protein-like II"/>
    <property type="match status" value="2"/>
</dbReference>
<dbReference type="PANTHER" id="PTHR30419">
    <property type="entry name" value="HTH-TYPE TRANSCRIPTIONAL REGULATOR YBHD"/>
    <property type="match status" value="1"/>
</dbReference>
<keyword evidence="2" id="KW-0805">Transcription regulation</keyword>
<evidence type="ECO:0000259" key="5">
    <source>
        <dbReference type="PROSITE" id="PS50931"/>
    </source>
</evidence>
<dbReference type="OrthoDB" id="9814165at2"/>
<dbReference type="AlphaFoldDB" id="A0A3A5L231"/>
<dbReference type="GO" id="GO:0005829">
    <property type="term" value="C:cytosol"/>
    <property type="evidence" value="ECO:0007669"/>
    <property type="project" value="TreeGrafter"/>
</dbReference>
<dbReference type="PANTHER" id="PTHR30419:SF8">
    <property type="entry name" value="NITROGEN ASSIMILATION TRANSCRIPTIONAL ACTIVATOR-RELATED"/>
    <property type="match status" value="1"/>
</dbReference>
<dbReference type="RefSeq" id="WP_120012307.1">
    <property type="nucleotide sequence ID" value="NZ_QZWZ01000002.1"/>
</dbReference>
<dbReference type="InterPro" id="IPR005119">
    <property type="entry name" value="LysR_subst-bd"/>
</dbReference>
<evidence type="ECO:0000256" key="2">
    <source>
        <dbReference type="ARBA" id="ARBA00023015"/>
    </source>
</evidence>
<dbReference type="InterPro" id="IPR036390">
    <property type="entry name" value="WH_DNA-bd_sf"/>
</dbReference>
<evidence type="ECO:0000256" key="3">
    <source>
        <dbReference type="ARBA" id="ARBA00023125"/>
    </source>
</evidence>
<dbReference type="SUPFAM" id="SSF53850">
    <property type="entry name" value="Periplasmic binding protein-like II"/>
    <property type="match status" value="1"/>
</dbReference>
<dbReference type="GO" id="GO:0019619">
    <property type="term" value="P:3,4-dihydroxybenzoate catabolic process"/>
    <property type="evidence" value="ECO:0007669"/>
    <property type="project" value="InterPro"/>
</dbReference>
<evidence type="ECO:0000256" key="1">
    <source>
        <dbReference type="ARBA" id="ARBA00009437"/>
    </source>
</evidence>